<feature type="domain" description="OVATE" evidence="7">
    <location>
        <begin position="24"/>
        <end position="83"/>
    </location>
</feature>
<evidence type="ECO:0000256" key="3">
    <source>
        <dbReference type="ARBA" id="ARBA00023015"/>
    </source>
</evidence>
<dbReference type="InterPro" id="IPR006458">
    <property type="entry name" value="Ovate_C"/>
</dbReference>
<evidence type="ECO:0000256" key="5">
    <source>
        <dbReference type="ARBA" id="ARBA00023242"/>
    </source>
</evidence>
<evidence type="ECO:0000256" key="2">
    <source>
        <dbReference type="ARBA" id="ARBA00022491"/>
    </source>
</evidence>
<keyword evidence="4 6" id="KW-0804">Transcription</keyword>
<dbReference type="AlphaFoldDB" id="A0AAW2WR56"/>
<evidence type="ECO:0000256" key="6">
    <source>
        <dbReference type="RuleBase" id="RU367028"/>
    </source>
</evidence>
<accession>A0AAW2WR56</accession>
<gene>
    <name evidence="8" type="ORF">Slati_1983200</name>
</gene>
<organism evidence="8">
    <name type="scientific">Sesamum latifolium</name>
    <dbReference type="NCBI Taxonomy" id="2727402"/>
    <lineage>
        <taxon>Eukaryota</taxon>
        <taxon>Viridiplantae</taxon>
        <taxon>Streptophyta</taxon>
        <taxon>Embryophyta</taxon>
        <taxon>Tracheophyta</taxon>
        <taxon>Spermatophyta</taxon>
        <taxon>Magnoliopsida</taxon>
        <taxon>eudicotyledons</taxon>
        <taxon>Gunneridae</taxon>
        <taxon>Pentapetalae</taxon>
        <taxon>asterids</taxon>
        <taxon>lamiids</taxon>
        <taxon>Lamiales</taxon>
        <taxon>Pedaliaceae</taxon>
        <taxon>Sesamum</taxon>
    </lineage>
</organism>
<protein>
    <recommendedName>
        <fullName evidence="6">Transcription repressor</fullName>
    </recommendedName>
    <alternativeName>
        <fullName evidence="6">Ovate family protein</fullName>
    </alternativeName>
</protein>
<comment type="caution">
    <text evidence="8">The sequence shown here is derived from an EMBL/GenBank/DDBJ whole genome shotgun (WGS) entry which is preliminary data.</text>
</comment>
<dbReference type="PANTHER" id="PTHR33057">
    <property type="entry name" value="TRANSCRIPTION REPRESSOR OFP7-RELATED"/>
    <property type="match status" value="1"/>
</dbReference>
<dbReference type="GO" id="GO:0045892">
    <property type="term" value="P:negative regulation of DNA-templated transcription"/>
    <property type="evidence" value="ECO:0007669"/>
    <property type="project" value="UniProtKB-UniRule"/>
</dbReference>
<dbReference type="NCBIfam" id="TIGR01568">
    <property type="entry name" value="A_thal_3678"/>
    <property type="match status" value="1"/>
</dbReference>
<keyword evidence="3 6" id="KW-0805">Transcription regulation</keyword>
<evidence type="ECO:0000313" key="8">
    <source>
        <dbReference type="EMBL" id="KAL0442605.1"/>
    </source>
</evidence>
<dbReference type="EMBL" id="JACGWN010000007">
    <property type="protein sequence ID" value="KAL0442605.1"/>
    <property type="molecule type" value="Genomic_DNA"/>
</dbReference>
<name>A0AAW2WR56_9LAMI</name>
<evidence type="ECO:0000256" key="1">
    <source>
        <dbReference type="ARBA" id="ARBA00004123"/>
    </source>
</evidence>
<dbReference type="PROSITE" id="PS51754">
    <property type="entry name" value="OVATE"/>
    <property type="match status" value="1"/>
</dbReference>
<dbReference type="GO" id="GO:0005634">
    <property type="term" value="C:nucleus"/>
    <property type="evidence" value="ECO:0007669"/>
    <property type="project" value="UniProtKB-SubCell"/>
</dbReference>
<comment type="subcellular location">
    <subcellularLocation>
        <location evidence="1 6">Nucleus</location>
    </subcellularLocation>
</comment>
<dbReference type="PANTHER" id="PTHR33057:SF82">
    <property type="entry name" value="TRANSCRIPTION REPRESSOR OFP5"/>
    <property type="match status" value="1"/>
</dbReference>
<reference evidence="8" key="2">
    <citation type="journal article" date="2024" name="Plant">
        <title>Genomic evolution and insights into agronomic trait innovations of Sesamum species.</title>
        <authorList>
            <person name="Miao H."/>
            <person name="Wang L."/>
            <person name="Qu L."/>
            <person name="Liu H."/>
            <person name="Sun Y."/>
            <person name="Le M."/>
            <person name="Wang Q."/>
            <person name="Wei S."/>
            <person name="Zheng Y."/>
            <person name="Lin W."/>
            <person name="Duan Y."/>
            <person name="Cao H."/>
            <person name="Xiong S."/>
            <person name="Wang X."/>
            <person name="Wei L."/>
            <person name="Li C."/>
            <person name="Ma Q."/>
            <person name="Ju M."/>
            <person name="Zhao R."/>
            <person name="Li G."/>
            <person name="Mu C."/>
            <person name="Tian Q."/>
            <person name="Mei H."/>
            <person name="Zhang T."/>
            <person name="Gao T."/>
            <person name="Zhang H."/>
        </authorList>
    </citation>
    <scope>NUCLEOTIDE SEQUENCE</scope>
    <source>
        <strain evidence="8">KEN1</strain>
    </source>
</reference>
<keyword evidence="2 6" id="KW-0678">Repressor</keyword>
<proteinExistence type="predicted"/>
<reference evidence="8" key="1">
    <citation type="submission" date="2020-06" db="EMBL/GenBank/DDBJ databases">
        <authorList>
            <person name="Li T."/>
            <person name="Hu X."/>
            <person name="Zhang T."/>
            <person name="Song X."/>
            <person name="Zhang H."/>
            <person name="Dai N."/>
            <person name="Sheng W."/>
            <person name="Hou X."/>
            <person name="Wei L."/>
        </authorList>
    </citation>
    <scope>NUCLEOTIDE SEQUENCE</scope>
    <source>
        <strain evidence="8">KEN1</strain>
        <tissue evidence="8">Leaf</tissue>
    </source>
</reference>
<dbReference type="InterPro" id="IPR038933">
    <property type="entry name" value="Ovate"/>
</dbReference>
<keyword evidence="5 6" id="KW-0539">Nucleus</keyword>
<dbReference type="Pfam" id="PF04844">
    <property type="entry name" value="Ovate"/>
    <property type="match status" value="1"/>
</dbReference>
<sequence length="89" mass="10457">MKVKWKTEKVQVAEGATIFDSFAVVKSSFKPQQDFRDSMVEMIRAKRIRQPEELQELLACYLTLNHDGHHELIIKVFQEVWFELNGGVY</sequence>
<comment type="function">
    <text evidence="6">Transcriptional repressor that regulates multiple aspects of plant growth and development.</text>
</comment>
<evidence type="ECO:0000256" key="4">
    <source>
        <dbReference type="ARBA" id="ARBA00023163"/>
    </source>
</evidence>
<evidence type="ECO:0000259" key="7">
    <source>
        <dbReference type="PROSITE" id="PS51754"/>
    </source>
</evidence>